<dbReference type="AlphaFoldDB" id="A0AAN6VJC2"/>
<sequence length="234" mass="25890">MADADKENQNRPSESDDSDRSSTKVPATAAFSGYRPFSPKLCFATENDLLYLVELHFGYTPRGPLHFGRGFYLRNGTTTKDPILAATGDDPRDTVTEILHASTGKEHSVAFRFAIEVGIKRRQREEFEWRKMGGGGKQAGAYETGSRYTLYRLTSNLSTLSSSSPPLPDDTQVVAELSFRHIMNLKHAFTLELKGAGLTGELGDRWTLMVVMTSLSLHWLRQNGKTKKATVGAA</sequence>
<evidence type="ECO:0000313" key="3">
    <source>
        <dbReference type="Proteomes" id="UP001302745"/>
    </source>
</evidence>
<reference evidence="2" key="2">
    <citation type="submission" date="2023-05" db="EMBL/GenBank/DDBJ databases">
        <authorList>
            <consortium name="Lawrence Berkeley National Laboratory"/>
            <person name="Steindorff A."/>
            <person name="Hensen N."/>
            <person name="Bonometti L."/>
            <person name="Westerberg I."/>
            <person name="Brannstrom I.O."/>
            <person name="Guillou S."/>
            <person name="Cros-Aarteil S."/>
            <person name="Calhoun S."/>
            <person name="Haridas S."/>
            <person name="Kuo A."/>
            <person name="Mondo S."/>
            <person name="Pangilinan J."/>
            <person name="Riley R."/>
            <person name="Labutti K."/>
            <person name="Andreopoulos B."/>
            <person name="Lipzen A."/>
            <person name="Chen C."/>
            <person name="Yanf M."/>
            <person name="Daum C."/>
            <person name="Ng V."/>
            <person name="Clum A."/>
            <person name="Ohm R."/>
            <person name="Martin F."/>
            <person name="Silar P."/>
            <person name="Natvig D."/>
            <person name="Lalanne C."/>
            <person name="Gautier V."/>
            <person name="Ament-Velasquez S.L."/>
            <person name="Kruys A."/>
            <person name="Hutchinson M.I."/>
            <person name="Powell A.J."/>
            <person name="Barry K."/>
            <person name="Miller A.N."/>
            <person name="Grigoriev I.V."/>
            <person name="Debuchy R."/>
            <person name="Gladieux P."/>
            <person name="Thoren M.H."/>
            <person name="Johannesson H."/>
        </authorList>
    </citation>
    <scope>NUCLEOTIDE SEQUENCE</scope>
    <source>
        <strain evidence="2">CBS 538.74</strain>
    </source>
</reference>
<name>A0AAN6VJC2_9PEZI</name>
<comment type="caution">
    <text evidence="2">The sequence shown here is derived from an EMBL/GenBank/DDBJ whole genome shotgun (WGS) entry which is preliminary data.</text>
</comment>
<accession>A0AAN6VJC2</accession>
<organism evidence="2 3">
    <name type="scientific">Chaetomidium leptoderma</name>
    <dbReference type="NCBI Taxonomy" id="669021"/>
    <lineage>
        <taxon>Eukaryota</taxon>
        <taxon>Fungi</taxon>
        <taxon>Dikarya</taxon>
        <taxon>Ascomycota</taxon>
        <taxon>Pezizomycotina</taxon>
        <taxon>Sordariomycetes</taxon>
        <taxon>Sordariomycetidae</taxon>
        <taxon>Sordariales</taxon>
        <taxon>Chaetomiaceae</taxon>
        <taxon>Chaetomidium</taxon>
    </lineage>
</organism>
<dbReference type="Proteomes" id="UP001302745">
    <property type="component" value="Unassembled WGS sequence"/>
</dbReference>
<evidence type="ECO:0000313" key="2">
    <source>
        <dbReference type="EMBL" id="KAK4151886.1"/>
    </source>
</evidence>
<feature type="region of interest" description="Disordered" evidence="1">
    <location>
        <begin position="1"/>
        <end position="25"/>
    </location>
</feature>
<proteinExistence type="predicted"/>
<dbReference type="EMBL" id="MU856996">
    <property type="protein sequence ID" value="KAK4151886.1"/>
    <property type="molecule type" value="Genomic_DNA"/>
</dbReference>
<keyword evidence="3" id="KW-1185">Reference proteome</keyword>
<protein>
    <submittedName>
        <fullName evidence="2">Uncharacterized protein</fullName>
    </submittedName>
</protein>
<gene>
    <name evidence="2" type="ORF">C8A00DRAFT_44981</name>
</gene>
<reference evidence="2" key="1">
    <citation type="journal article" date="2023" name="Mol. Phylogenet. Evol.">
        <title>Genome-scale phylogeny and comparative genomics of the fungal order Sordariales.</title>
        <authorList>
            <person name="Hensen N."/>
            <person name="Bonometti L."/>
            <person name="Westerberg I."/>
            <person name="Brannstrom I.O."/>
            <person name="Guillou S."/>
            <person name="Cros-Aarteil S."/>
            <person name="Calhoun S."/>
            <person name="Haridas S."/>
            <person name="Kuo A."/>
            <person name="Mondo S."/>
            <person name="Pangilinan J."/>
            <person name="Riley R."/>
            <person name="LaButti K."/>
            <person name="Andreopoulos B."/>
            <person name="Lipzen A."/>
            <person name="Chen C."/>
            <person name="Yan M."/>
            <person name="Daum C."/>
            <person name="Ng V."/>
            <person name="Clum A."/>
            <person name="Steindorff A."/>
            <person name="Ohm R.A."/>
            <person name="Martin F."/>
            <person name="Silar P."/>
            <person name="Natvig D.O."/>
            <person name="Lalanne C."/>
            <person name="Gautier V."/>
            <person name="Ament-Velasquez S.L."/>
            <person name="Kruys A."/>
            <person name="Hutchinson M.I."/>
            <person name="Powell A.J."/>
            <person name="Barry K."/>
            <person name="Miller A.N."/>
            <person name="Grigoriev I.V."/>
            <person name="Debuchy R."/>
            <person name="Gladieux P."/>
            <person name="Hiltunen Thoren M."/>
            <person name="Johannesson H."/>
        </authorList>
    </citation>
    <scope>NUCLEOTIDE SEQUENCE</scope>
    <source>
        <strain evidence="2">CBS 538.74</strain>
    </source>
</reference>
<evidence type="ECO:0000256" key="1">
    <source>
        <dbReference type="SAM" id="MobiDB-lite"/>
    </source>
</evidence>